<dbReference type="PRINTS" id="PR00686">
    <property type="entry name" value="TIFACTORIID"/>
</dbReference>
<dbReference type="Proteomes" id="UP000095281">
    <property type="component" value="Unplaced"/>
</dbReference>
<evidence type="ECO:0000256" key="3">
    <source>
        <dbReference type="ARBA" id="ARBA00023163"/>
    </source>
</evidence>
<dbReference type="Gene3D" id="3.30.310.10">
    <property type="entry name" value="TATA-Binding Protein"/>
    <property type="match status" value="2"/>
</dbReference>
<evidence type="ECO:0000256" key="1">
    <source>
        <dbReference type="ARBA" id="ARBA00005560"/>
    </source>
</evidence>
<name>A0A1I8BR44_MELHA</name>
<dbReference type="AlphaFoldDB" id="A0A1I8BR44"/>
<keyword evidence="2" id="KW-0238">DNA-binding</keyword>
<proteinExistence type="inferred from homology"/>
<dbReference type="WBParaSite" id="MhA1_Contig402.frz3.fgene2">
    <property type="protein sequence ID" value="MhA1_Contig402.frz3.fgene2"/>
    <property type="gene ID" value="MhA1_Contig402.frz3.fgene2"/>
</dbReference>
<dbReference type="GO" id="GO:0006352">
    <property type="term" value="P:DNA-templated transcription initiation"/>
    <property type="evidence" value="ECO:0007669"/>
    <property type="project" value="InterPro"/>
</dbReference>
<dbReference type="InterPro" id="IPR012295">
    <property type="entry name" value="TBP_dom_sf"/>
</dbReference>
<sequence length="341" mass="39397">MFHLIFYTLSDFFTYMDVTTKNVCTFPSSSNGHQTHSDSISNKVEIFDNDIGTMEQLKRMSTDANHKNFSPMITPTSTNNKLRVAVPDGTVVDIKVLIKQLRDPDCTVKIFNSGKVVIFRCKSEMECKRASRQIGRMIQRGMNKLDQRVCIRKYRVSNIFATCRLPFSVRIEEVARKYRGEGAKYEPELTSGLEWVLEDPKSYLRIHTTGSITISGATSELDLIKSVERVYPYLKEFSYQRDRGAEVNLDDETQFMANSYNLLRKRHRQQTKAFRGSSSEKNHGILSSKKGRYVDRIEKGEKVLGTGIYNNQMYFEDEDENAIAEDEYFPEDEDCLYDEDD</sequence>
<dbReference type="GO" id="GO:0003677">
    <property type="term" value="F:DNA binding"/>
    <property type="evidence" value="ECO:0007669"/>
    <property type="project" value="UniProtKB-KW"/>
</dbReference>
<evidence type="ECO:0000313" key="4">
    <source>
        <dbReference type="Proteomes" id="UP000095281"/>
    </source>
</evidence>
<evidence type="ECO:0000313" key="5">
    <source>
        <dbReference type="WBParaSite" id="MhA1_Contig402.frz3.fgene2"/>
    </source>
</evidence>
<reference evidence="5" key="1">
    <citation type="submission" date="2016-11" db="UniProtKB">
        <authorList>
            <consortium name="WormBaseParasite"/>
        </authorList>
    </citation>
    <scope>IDENTIFICATION</scope>
</reference>
<evidence type="ECO:0000256" key="2">
    <source>
        <dbReference type="ARBA" id="ARBA00023125"/>
    </source>
</evidence>
<dbReference type="PANTHER" id="PTHR10126">
    <property type="entry name" value="TATA-BOX BINDING PROTEIN"/>
    <property type="match status" value="1"/>
</dbReference>
<dbReference type="SUPFAM" id="SSF55945">
    <property type="entry name" value="TATA-box binding protein-like"/>
    <property type="match status" value="2"/>
</dbReference>
<comment type="similarity">
    <text evidence="1">Belongs to the TBP family.</text>
</comment>
<protein>
    <submittedName>
        <fullName evidence="5">TATA box-binding protein-like 1</fullName>
    </submittedName>
</protein>
<keyword evidence="3" id="KW-0804">Transcription</keyword>
<dbReference type="InterPro" id="IPR000814">
    <property type="entry name" value="TBP"/>
</dbReference>
<dbReference type="Pfam" id="PF00352">
    <property type="entry name" value="TBP"/>
    <property type="match status" value="2"/>
</dbReference>
<keyword evidence="4" id="KW-1185">Reference proteome</keyword>
<accession>A0A1I8BR44</accession>
<organism evidence="4 5">
    <name type="scientific">Meloidogyne hapla</name>
    <name type="common">Root-knot nematode worm</name>
    <dbReference type="NCBI Taxonomy" id="6305"/>
    <lineage>
        <taxon>Eukaryota</taxon>
        <taxon>Metazoa</taxon>
        <taxon>Ecdysozoa</taxon>
        <taxon>Nematoda</taxon>
        <taxon>Chromadorea</taxon>
        <taxon>Rhabditida</taxon>
        <taxon>Tylenchina</taxon>
        <taxon>Tylenchomorpha</taxon>
        <taxon>Tylenchoidea</taxon>
        <taxon>Meloidogynidae</taxon>
        <taxon>Meloidogyninae</taxon>
        <taxon>Meloidogyne</taxon>
    </lineage>
</organism>